<evidence type="ECO:0000256" key="1">
    <source>
        <dbReference type="SAM" id="MobiDB-lite"/>
    </source>
</evidence>
<dbReference type="GO" id="GO:0003690">
    <property type="term" value="F:double-stranded DNA binding"/>
    <property type="evidence" value="ECO:0007669"/>
    <property type="project" value="TreeGrafter"/>
</dbReference>
<organism evidence="3 4">
    <name type="scientific">Gulo gulo</name>
    <name type="common">Wolverine</name>
    <name type="synonym">Gluton</name>
    <dbReference type="NCBI Taxonomy" id="48420"/>
    <lineage>
        <taxon>Eukaryota</taxon>
        <taxon>Metazoa</taxon>
        <taxon>Chordata</taxon>
        <taxon>Craniata</taxon>
        <taxon>Vertebrata</taxon>
        <taxon>Euteleostomi</taxon>
        <taxon>Mammalia</taxon>
        <taxon>Eutheria</taxon>
        <taxon>Laurasiatheria</taxon>
        <taxon>Carnivora</taxon>
        <taxon>Caniformia</taxon>
        <taxon>Musteloidea</taxon>
        <taxon>Mustelidae</taxon>
        <taxon>Guloninae</taxon>
        <taxon>Gulo</taxon>
    </lineage>
</organism>
<feature type="domain" description="KN17 SH3-like" evidence="2">
    <location>
        <begin position="89"/>
        <end position="119"/>
    </location>
</feature>
<protein>
    <recommendedName>
        <fullName evidence="2">KN17 SH3-like domain-containing protein</fullName>
    </recommendedName>
</protein>
<dbReference type="Gene3D" id="2.30.30.140">
    <property type="match status" value="1"/>
</dbReference>
<feature type="region of interest" description="Disordered" evidence="1">
    <location>
        <begin position="27"/>
        <end position="76"/>
    </location>
</feature>
<gene>
    <name evidence="3" type="ORF">BN2614_LOCUS3</name>
</gene>
<dbReference type="PANTHER" id="PTHR12805">
    <property type="entry name" value="KIN17 KIN, ANTIGENIC DETERMINANT OF RECA PROTEIN HOMOLOG"/>
    <property type="match status" value="1"/>
</dbReference>
<dbReference type="Pfam" id="PF18131">
    <property type="entry name" value="KN17_SH3"/>
    <property type="match status" value="1"/>
</dbReference>
<dbReference type="InterPro" id="IPR037321">
    <property type="entry name" value="KIN17-like"/>
</dbReference>
<dbReference type="AlphaFoldDB" id="A0A9X9LIQ2"/>
<dbReference type="GO" id="GO:0005634">
    <property type="term" value="C:nucleus"/>
    <property type="evidence" value="ECO:0007669"/>
    <property type="project" value="TreeGrafter"/>
</dbReference>
<evidence type="ECO:0000313" key="3">
    <source>
        <dbReference type="EMBL" id="VCW68970.1"/>
    </source>
</evidence>
<evidence type="ECO:0000259" key="2">
    <source>
        <dbReference type="Pfam" id="PF18131"/>
    </source>
</evidence>
<dbReference type="Proteomes" id="UP000269945">
    <property type="component" value="Unassembled WGS sequence"/>
</dbReference>
<dbReference type="GO" id="GO:0006260">
    <property type="term" value="P:DNA replication"/>
    <property type="evidence" value="ECO:0007669"/>
    <property type="project" value="TreeGrafter"/>
</dbReference>
<keyword evidence="4" id="KW-1185">Reference proteome</keyword>
<sequence length="175" mass="19263">EAPIFTELSRENDEEKVTFNLNKGACSSAATSSKSSSLGPSALSTIGNAASVKRKESSRSSAQSKEKKKKKSALDEIMEIEEEKKRTARTDHWLQPEIIVKIITKKLGEKYHKKKGVVKVSTGGYEWDLWKELGVAKSGHSDIPEKSHPRAGALCLGFLMVPYVFIISIKGKLNS</sequence>
<dbReference type="EMBL" id="CYRY02004459">
    <property type="protein sequence ID" value="VCW68970.1"/>
    <property type="molecule type" value="Genomic_DNA"/>
</dbReference>
<accession>A0A9X9LIQ2</accession>
<feature type="non-terminal residue" evidence="3">
    <location>
        <position position="175"/>
    </location>
</feature>
<dbReference type="InterPro" id="IPR041330">
    <property type="entry name" value="KN17_SH3"/>
</dbReference>
<feature type="compositionally biased region" description="Low complexity" evidence="1">
    <location>
        <begin position="27"/>
        <end position="45"/>
    </location>
</feature>
<dbReference type="PANTHER" id="PTHR12805:SF0">
    <property type="entry name" value="DNA_RNA-BINDING PROTEIN KIN17"/>
    <property type="match status" value="1"/>
</dbReference>
<reference evidence="3 4" key="1">
    <citation type="submission" date="2018-10" db="EMBL/GenBank/DDBJ databases">
        <authorList>
            <person name="Ekblom R."/>
            <person name="Jareborg N."/>
        </authorList>
    </citation>
    <scope>NUCLEOTIDE SEQUENCE [LARGE SCALE GENOMIC DNA]</scope>
    <source>
        <tissue evidence="3">Muscle</tissue>
    </source>
</reference>
<proteinExistence type="predicted"/>
<evidence type="ECO:0000313" key="4">
    <source>
        <dbReference type="Proteomes" id="UP000269945"/>
    </source>
</evidence>
<comment type="caution">
    <text evidence="3">The sequence shown here is derived from an EMBL/GenBank/DDBJ whole genome shotgun (WGS) entry which is preliminary data.</text>
</comment>
<dbReference type="GO" id="GO:0006974">
    <property type="term" value="P:DNA damage response"/>
    <property type="evidence" value="ECO:0007669"/>
    <property type="project" value="TreeGrafter"/>
</dbReference>
<name>A0A9X9LIQ2_GULGU</name>